<dbReference type="EMBL" id="RHJS01000002">
    <property type="protein sequence ID" value="RRK34956.1"/>
    <property type="molecule type" value="Genomic_DNA"/>
</dbReference>
<organism evidence="2 3">
    <name type="scientific">Schaedlerella arabinosiphila</name>
    <dbReference type="NCBI Taxonomy" id="2044587"/>
    <lineage>
        <taxon>Bacteria</taxon>
        <taxon>Bacillati</taxon>
        <taxon>Bacillota</taxon>
        <taxon>Clostridia</taxon>
        <taxon>Lachnospirales</taxon>
        <taxon>Lachnospiraceae</taxon>
        <taxon>Schaedlerella</taxon>
    </lineage>
</organism>
<dbReference type="InterPro" id="IPR027417">
    <property type="entry name" value="P-loop_NTPase"/>
</dbReference>
<accession>A0A3R8JT37</accession>
<keyword evidence="3" id="KW-1185">Reference proteome</keyword>
<dbReference type="Gene3D" id="3.40.50.300">
    <property type="entry name" value="P-loop containing nucleotide triphosphate hydrolases"/>
    <property type="match status" value="1"/>
</dbReference>
<comment type="caution">
    <text evidence="2">The sequence shown here is derived from an EMBL/GenBank/DDBJ whole genome shotgun (WGS) entry which is preliminary data.</text>
</comment>
<dbReference type="Pfam" id="PF09848">
    <property type="entry name" value="SLFN-g3_helicase"/>
    <property type="match status" value="1"/>
</dbReference>
<dbReference type="AlphaFoldDB" id="A0A3R8JT37"/>
<gene>
    <name evidence="2" type="ORF">EBB54_29180</name>
</gene>
<dbReference type="CDD" id="cd00009">
    <property type="entry name" value="AAA"/>
    <property type="match status" value="1"/>
</dbReference>
<feature type="domain" description="Schlafen group 3-like DNA/RNA helicase" evidence="1">
    <location>
        <begin position="193"/>
        <end position="533"/>
    </location>
</feature>
<proteinExistence type="predicted"/>
<evidence type="ECO:0000313" key="3">
    <source>
        <dbReference type="Proteomes" id="UP000274920"/>
    </source>
</evidence>
<name>A0A3R8JT37_9FIRM</name>
<dbReference type="Proteomes" id="UP000274920">
    <property type="component" value="Unassembled WGS sequence"/>
</dbReference>
<dbReference type="RefSeq" id="WP_125130238.1">
    <property type="nucleotide sequence ID" value="NZ_RHJS01000002.1"/>
</dbReference>
<protein>
    <submittedName>
        <fullName evidence="2">DUF2075 domain-containing protein</fullName>
    </submittedName>
</protein>
<evidence type="ECO:0000313" key="2">
    <source>
        <dbReference type="EMBL" id="RRK34956.1"/>
    </source>
</evidence>
<evidence type="ECO:0000259" key="1">
    <source>
        <dbReference type="Pfam" id="PF09848"/>
    </source>
</evidence>
<dbReference type="InterPro" id="IPR018647">
    <property type="entry name" value="SLFN_3-like_DNA/RNA_helicase"/>
</dbReference>
<dbReference type="SUPFAM" id="SSF52540">
    <property type="entry name" value="P-loop containing nucleoside triphosphate hydrolases"/>
    <property type="match status" value="1"/>
</dbReference>
<sequence>MKEWGSTMTNMKITTFDYSHGDYESWKLLFEYHSLYILENGKDVYIGETKDVGTRSIKHNNVKDLCCQYSFTRIHILTGKTFDETPAKHFETLLIRLMRADGKFHVINTQTEWQHYSRKNVFELCFDQVWLELEKLGLVNHKSFQSVLNLSQYKFSPNMPLTEAQCETLTSIIHTLDSEEMQPHKQGFHARPVLISGDPGTGKTVVATSLFYYLKTHEAYKDLKIGLVYAASATRAEIQEMFKSVRGLRKKDVITPISVTKETYDIIICDEAQRLRRPKNAGRFYNAKMYAANRQLGLDESCDELDWLLTCSRNLILFYDEKQSVCASDISKDSFYSRLYNRYRGIRPIVLTEQLRICAGRDYISYIYDLLYQRTSERKEFDGYEFKLFQPFDHMVQQVREKENMVGLCRLCGGYAWKWTAKGNPDIPDIQIENTNIWWNKQTGGWLRNPRAREEMGSIYTLPGLDLNYAAVVIGPELYYDTAENRIKVSRSHLYDNSVKQNTNDEDLKKYILNTYGVFMTRGILGTYVYACDKNLRDYLQNYIPFV</sequence>
<reference evidence="2" key="1">
    <citation type="submission" date="2018-10" db="EMBL/GenBank/DDBJ databases">
        <title>Schaedlerella arabinophila gen. nov. sp. nov., isolated from the mouse intestinal tract and comparative analysis with the genome of the closely related altered Schaedler flora strain ASF502.</title>
        <authorList>
            <person name="Miyake S."/>
            <person name="Soh M."/>
            <person name="Seedorf H."/>
        </authorList>
    </citation>
    <scope>NUCLEOTIDE SEQUENCE [LARGE SCALE GENOMIC DNA]</scope>
    <source>
        <strain evidence="2">DSM 106076</strain>
    </source>
</reference>